<sequence length="309" mass="34311">MNPTYNIIICTHNPNRQHTLHTCITALTNELHPTDTLTIIVDHNPQLEHHLKNTYPNTHIHPNTHPHGLAGARNTGITHNTKDIIVFIDDDATPQPGWRAGLTEAFADPTVTAVAGIVEPDYRGAQPKNFPATMRWIFGCDYEGMPAPGMPVRNPIGAAMAVRKEAFTHHSFSTDYGRIGAVAGAAEETEFFVRLAEHNPQTLIRRSTGFVVKHQVEPERLQLQYCFRRAYAEGCAKALLQAQYPHALGAEQRHLRVVWRALRKNPRTAPVVVTVMVGLGLGLVRGSTTVGFRRLVTTTRQILGGGRRR</sequence>
<evidence type="ECO:0000313" key="7">
    <source>
        <dbReference type="Proteomes" id="UP001183619"/>
    </source>
</evidence>
<dbReference type="Pfam" id="PF00535">
    <property type="entry name" value="Glycos_transf_2"/>
    <property type="match status" value="1"/>
</dbReference>
<keyword evidence="3" id="KW-0328">Glycosyltransferase</keyword>
<dbReference type="PANTHER" id="PTHR43179:SF12">
    <property type="entry name" value="GALACTOFURANOSYLTRANSFERASE GLFT2"/>
    <property type="match status" value="1"/>
</dbReference>
<comment type="caution">
    <text evidence="6">The sequence shown here is derived from an EMBL/GenBank/DDBJ whole genome shotgun (WGS) entry which is preliminary data.</text>
</comment>
<organism evidence="6 7">
    <name type="scientific">Corynebacterium felinum</name>
    <dbReference type="NCBI Taxonomy" id="131318"/>
    <lineage>
        <taxon>Bacteria</taxon>
        <taxon>Bacillati</taxon>
        <taxon>Actinomycetota</taxon>
        <taxon>Actinomycetes</taxon>
        <taxon>Mycobacteriales</taxon>
        <taxon>Corynebacteriaceae</taxon>
        <taxon>Corynebacterium</taxon>
    </lineage>
</organism>
<reference evidence="6 7" key="1">
    <citation type="submission" date="2023-07" db="EMBL/GenBank/DDBJ databases">
        <title>Sequencing the genomes of 1000 actinobacteria strains.</title>
        <authorList>
            <person name="Klenk H.-P."/>
        </authorList>
    </citation>
    <scope>NUCLEOTIDE SEQUENCE [LARGE SCALE GENOMIC DNA]</scope>
    <source>
        <strain evidence="6 7">DSM 44508</strain>
    </source>
</reference>
<proteinExistence type="inferred from homology"/>
<accession>A0ABU2BAC3</accession>
<comment type="similarity">
    <text evidence="2">Belongs to the glycosyltransferase 2 family.</text>
</comment>
<evidence type="ECO:0000256" key="3">
    <source>
        <dbReference type="ARBA" id="ARBA00022676"/>
    </source>
</evidence>
<evidence type="ECO:0000256" key="2">
    <source>
        <dbReference type="ARBA" id="ARBA00006739"/>
    </source>
</evidence>
<keyword evidence="7" id="KW-1185">Reference proteome</keyword>
<keyword evidence="4" id="KW-0808">Transferase</keyword>
<dbReference type="InterPro" id="IPR001173">
    <property type="entry name" value="Glyco_trans_2-like"/>
</dbReference>
<dbReference type="RefSeq" id="WP_277103396.1">
    <property type="nucleotide sequence ID" value="NZ_BAAAJS010000072.1"/>
</dbReference>
<evidence type="ECO:0000313" key="6">
    <source>
        <dbReference type="EMBL" id="MDR7355572.1"/>
    </source>
</evidence>
<evidence type="ECO:0000256" key="1">
    <source>
        <dbReference type="ARBA" id="ARBA00004776"/>
    </source>
</evidence>
<evidence type="ECO:0000259" key="5">
    <source>
        <dbReference type="Pfam" id="PF00535"/>
    </source>
</evidence>
<gene>
    <name evidence="6" type="ORF">J2S37_002110</name>
</gene>
<comment type="pathway">
    <text evidence="1">Cell wall biogenesis; cell wall polysaccharide biosynthesis.</text>
</comment>
<dbReference type="Gene3D" id="3.90.550.10">
    <property type="entry name" value="Spore Coat Polysaccharide Biosynthesis Protein SpsA, Chain A"/>
    <property type="match status" value="1"/>
</dbReference>
<dbReference type="PANTHER" id="PTHR43179">
    <property type="entry name" value="RHAMNOSYLTRANSFERASE WBBL"/>
    <property type="match status" value="1"/>
</dbReference>
<feature type="domain" description="Glycosyltransferase 2-like" evidence="5">
    <location>
        <begin position="7"/>
        <end position="167"/>
    </location>
</feature>
<dbReference type="Proteomes" id="UP001183619">
    <property type="component" value="Unassembled WGS sequence"/>
</dbReference>
<dbReference type="SUPFAM" id="SSF53448">
    <property type="entry name" value="Nucleotide-diphospho-sugar transferases"/>
    <property type="match status" value="1"/>
</dbReference>
<dbReference type="CDD" id="cd00761">
    <property type="entry name" value="Glyco_tranf_GTA_type"/>
    <property type="match status" value="1"/>
</dbReference>
<name>A0ABU2BAC3_9CORY</name>
<evidence type="ECO:0000256" key="4">
    <source>
        <dbReference type="ARBA" id="ARBA00022679"/>
    </source>
</evidence>
<dbReference type="InterPro" id="IPR029044">
    <property type="entry name" value="Nucleotide-diphossugar_trans"/>
</dbReference>
<dbReference type="EMBL" id="JAVDYF010000001">
    <property type="protein sequence ID" value="MDR7355572.1"/>
    <property type="molecule type" value="Genomic_DNA"/>
</dbReference>
<protein>
    <recommendedName>
        <fullName evidence="5">Glycosyltransferase 2-like domain-containing protein</fullName>
    </recommendedName>
</protein>